<dbReference type="GO" id="GO:0016987">
    <property type="term" value="F:sigma factor activity"/>
    <property type="evidence" value="ECO:0007669"/>
    <property type="project" value="UniProtKB-KW"/>
</dbReference>
<dbReference type="InterPro" id="IPR007634">
    <property type="entry name" value="RNA_pol_sigma_54_DNA-bd"/>
</dbReference>
<evidence type="ECO:0000256" key="3">
    <source>
        <dbReference type="ARBA" id="ARBA00022679"/>
    </source>
</evidence>
<name>A0A381SLH8_9ZZZZ</name>
<dbReference type="Gene3D" id="1.10.10.60">
    <property type="entry name" value="Homeodomain-like"/>
    <property type="match status" value="1"/>
</dbReference>
<protein>
    <recommendedName>
        <fullName evidence="12">RNA polymerase sigma factor 54 DNA-binding domain-containing protein</fullName>
    </recommendedName>
</protein>
<dbReference type="GO" id="GO:0003677">
    <property type="term" value="F:DNA binding"/>
    <property type="evidence" value="ECO:0007669"/>
    <property type="project" value="UniProtKB-KW"/>
</dbReference>
<dbReference type="PRINTS" id="PR00045">
    <property type="entry name" value="SIGMA54FCT"/>
</dbReference>
<evidence type="ECO:0000256" key="2">
    <source>
        <dbReference type="ARBA" id="ARBA00022478"/>
    </source>
</evidence>
<evidence type="ECO:0000259" key="10">
    <source>
        <dbReference type="Pfam" id="PF04963"/>
    </source>
</evidence>
<dbReference type="Pfam" id="PF04552">
    <property type="entry name" value="Sigma54_DBD"/>
    <property type="match status" value="1"/>
</dbReference>
<dbReference type="GO" id="GO:0006352">
    <property type="term" value="P:DNA-templated transcription initiation"/>
    <property type="evidence" value="ECO:0007669"/>
    <property type="project" value="InterPro"/>
</dbReference>
<evidence type="ECO:0000313" key="11">
    <source>
        <dbReference type="EMBL" id="SVA03187.1"/>
    </source>
</evidence>
<evidence type="ECO:0008006" key="12">
    <source>
        <dbReference type="Google" id="ProtNLM"/>
    </source>
</evidence>
<reference evidence="11" key="1">
    <citation type="submission" date="2018-05" db="EMBL/GenBank/DDBJ databases">
        <authorList>
            <person name="Lanie J.A."/>
            <person name="Ng W.-L."/>
            <person name="Kazmierczak K.M."/>
            <person name="Andrzejewski T.M."/>
            <person name="Davidsen T.M."/>
            <person name="Wayne K.J."/>
            <person name="Tettelin H."/>
            <person name="Glass J.I."/>
            <person name="Rusch D."/>
            <person name="Podicherti R."/>
            <person name="Tsui H.-C.T."/>
            <person name="Winkler M.E."/>
        </authorList>
    </citation>
    <scope>NUCLEOTIDE SEQUENCE</scope>
</reference>
<keyword evidence="8" id="KW-0804">Transcription</keyword>
<evidence type="ECO:0000256" key="7">
    <source>
        <dbReference type="ARBA" id="ARBA00023125"/>
    </source>
</evidence>
<accession>A0A381SLH8</accession>
<keyword evidence="7" id="KW-0238">DNA-binding</keyword>
<keyword evidence="3" id="KW-0808">Transferase</keyword>
<dbReference type="GO" id="GO:0001216">
    <property type="term" value="F:DNA-binding transcription activator activity"/>
    <property type="evidence" value="ECO:0007669"/>
    <property type="project" value="InterPro"/>
</dbReference>
<evidence type="ECO:0000256" key="6">
    <source>
        <dbReference type="ARBA" id="ARBA00023082"/>
    </source>
</evidence>
<dbReference type="PROSITE" id="PS50044">
    <property type="entry name" value="SIGMA54_3"/>
    <property type="match status" value="1"/>
</dbReference>
<comment type="similarity">
    <text evidence="1">Belongs to the sigma-54 factor family.</text>
</comment>
<feature type="domain" description="RNA polymerase sigma factor 54 core-binding" evidence="10">
    <location>
        <begin position="2"/>
        <end position="127"/>
    </location>
</feature>
<dbReference type="PANTHER" id="PTHR32248:SF4">
    <property type="entry name" value="RNA POLYMERASE SIGMA-54 FACTOR"/>
    <property type="match status" value="1"/>
</dbReference>
<keyword evidence="4" id="KW-0548">Nucleotidyltransferase</keyword>
<gene>
    <name evidence="11" type="ORF">METZ01_LOCUS56041</name>
</gene>
<evidence type="ECO:0000256" key="4">
    <source>
        <dbReference type="ARBA" id="ARBA00022695"/>
    </source>
</evidence>
<organism evidence="11">
    <name type="scientific">marine metagenome</name>
    <dbReference type="NCBI Taxonomy" id="408172"/>
    <lineage>
        <taxon>unclassified sequences</taxon>
        <taxon>metagenomes</taxon>
        <taxon>ecological metagenomes</taxon>
    </lineage>
</organism>
<dbReference type="NCBIfam" id="TIGR02395">
    <property type="entry name" value="rpoN_sigma"/>
    <property type="match status" value="1"/>
</dbReference>
<dbReference type="GO" id="GO:0000428">
    <property type="term" value="C:DNA-directed RNA polymerase complex"/>
    <property type="evidence" value="ECO:0007669"/>
    <property type="project" value="UniProtKB-KW"/>
</dbReference>
<keyword evidence="2" id="KW-0240">DNA-directed RNA polymerase</keyword>
<dbReference type="InterPro" id="IPR000394">
    <property type="entry name" value="RNA_pol_sigma_54"/>
</dbReference>
<dbReference type="PROSITE" id="PS00718">
    <property type="entry name" value="SIGMA54_2"/>
    <property type="match status" value="1"/>
</dbReference>
<evidence type="ECO:0000259" key="9">
    <source>
        <dbReference type="Pfam" id="PF04552"/>
    </source>
</evidence>
<dbReference type="PANTHER" id="PTHR32248">
    <property type="entry name" value="RNA POLYMERASE SIGMA-54 FACTOR"/>
    <property type="match status" value="1"/>
</dbReference>
<dbReference type="GO" id="GO:0016779">
    <property type="term" value="F:nucleotidyltransferase activity"/>
    <property type="evidence" value="ECO:0007669"/>
    <property type="project" value="UniProtKB-KW"/>
</dbReference>
<dbReference type="AlphaFoldDB" id="A0A381SLH8"/>
<dbReference type="EMBL" id="UINC01003081">
    <property type="protein sequence ID" value="SVA03187.1"/>
    <property type="molecule type" value="Genomic_DNA"/>
</dbReference>
<evidence type="ECO:0000256" key="5">
    <source>
        <dbReference type="ARBA" id="ARBA00023015"/>
    </source>
</evidence>
<evidence type="ECO:0000256" key="8">
    <source>
        <dbReference type="ARBA" id="ARBA00023163"/>
    </source>
</evidence>
<dbReference type="Pfam" id="PF04963">
    <property type="entry name" value="Sigma54_CBD"/>
    <property type="match status" value="1"/>
</dbReference>
<dbReference type="InterPro" id="IPR007046">
    <property type="entry name" value="RNA_pol_sigma_54_core-bd"/>
</dbReference>
<sequence>MEDEIEPILHKIQRLHPKGIASRDLEECLMIQLEDEEGSLSHRIVHTCFDDFMHKRYDRVQERLGCTEQELHDSAEHIAHLNPRPGEGYRDKFQTVIPDVIVREDGDDWVITTNDGGIPELRISRTYKDQMENGGFKGEAKKFIRGKMDSAHWFIEAVHQRRITMVNVMRSIIEFQPEWFAGNMDFLRPLKLQDIADKINMDISTISRSTRGKFADTPYGIFELKHYFTDSIELKDGRILGTFIIKRALEKIILTEDKHIPLSDDALVEKLSKEGYTLARRTVAKYRDQMGYLVARLRKEI</sequence>
<keyword evidence="5" id="KW-0805">Transcription regulation</keyword>
<feature type="domain" description="RNA polymerase sigma factor 54 DNA-binding" evidence="9">
    <location>
        <begin position="142"/>
        <end position="299"/>
    </location>
</feature>
<evidence type="ECO:0000256" key="1">
    <source>
        <dbReference type="ARBA" id="ARBA00008798"/>
    </source>
</evidence>
<keyword evidence="6" id="KW-0731">Sigma factor</keyword>
<proteinExistence type="inferred from homology"/>